<name>J0DBB1_AURST</name>
<dbReference type="PANTHER" id="PTHR47706:SF7">
    <property type="entry name" value="CIPA-LIKE, PUTATIVE (AFU_ORTHOLOGUE AFUA_1G01630)-RELATED"/>
    <property type="match status" value="1"/>
</dbReference>
<evidence type="ECO:0000313" key="4">
    <source>
        <dbReference type="EMBL" id="EJD37896.1"/>
    </source>
</evidence>
<feature type="domain" description="NmrA-like" evidence="3">
    <location>
        <begin position="18"/>
        <end position="122"/>
    </location>
</feature>
<dbReference type="KEGG" id="adl:AURDEDRAFT_129177"/>
<dbReference type="SUPFAM" id="SSF51735">
    <property type="entry name" value="NAD(P)-binding Rossmann-fold domains"/>
    <property type="match status" value="1"/>
</dbReference>
<evidence type="ECO:0000259" key="3">
    <source>
        <dbReference type="Pfam" id="PF05368"/>
    </source>
</evidence>
<sequence length="336" mass="37121">MPKYAKNQPAGFVNRIEKVAIVGAAGTLGGYFVRELLKTGKHTVTALTREASTSKLPAGVQAAPVNYDDHASLVRALRGQQFLIITMSVRAPKDTESKLVRAAAEAGVPYVMPNAYSPDPVNEKLMNEILFGRAFLATRREIEELGVSKWVTLGTGFWYEWSLLGEPDRFGVDLKNKTIKFYDDGNSKITTSTWGQCGRAVAALLSLRLYPDDENDAAPALDNWANKCVYISSFRVSQKDMFESIKRVTSTADADWTVSYVKSDERVKAALKALQHDRGDRPAFIRLMYTRVFYPTGEGDHSRLGLANEALGLPQEDIDAATSEGLRLLDEGKLAY</sequence>
<proteinExistence type="predicted"/>
<gene>
    <name evidence="4" type="ORF">AURDEDRAFT_129177</name>
</gene>
<dbReference type="OrthoDB" id="2826244at2759"/>
<organism evidence="4 5">
    <name type="scientific">Auricularia subglabra (strain TFB-10046 / SS5)</name>
    <name type="common">White-rot fungus</name>
    <name type="synonym">Auricularia delicata (strain TFB10046)</name>
    <dbReference type="NCBI Taxonomy" id="717982"/>
    <lineage>
        <taxon>Eukaryota</taxon>
        <taxon>Fungi</taxon>
        <taxon>Dikarya</taxon>
        <taxon>Basidiomycota</taxon>
        <taxon>Agaricomycotina</taxon>
        <taxon>Agaricomycetes</taxon>
        <taxon>Auriculariales</taxon>
        <taxon>Auriculariaceae</taxon>
        <taxon>Auricularia</taxon>
    </lineage>
</organism>
<dbReference type="eggNOG" id="ENOG502QTQ8">
    <property type="taxonomic scope" value="Eukaryota"/>
</dbReference>
<dbReference type="InterPro" id="IPR045312">
    <property type="entry name" value="PCBER-like"/>
</dbReference>
<dbReference type="InterPro" id="IPR008030">
    <property type="entry name" value="NmrA-like"/>
</dbReference>
<keyword evidence="1" id="KW-0521">NADP</keyword>
<dbReference type="CDD" id="cd05259">
    <property type="entry name" value="PCBER_SDR_a"/>
    <property type="match status" value="1"/>
</dbReference>
<dbReference type="Gene3D" id="3.40.50.720">
    <property type="entry name" value="NAD(P)-binding Rossmann-like Domain"/>
    <property type="match status" value="1"/>
</dbReference>
<dbReference type="GO" id="GO:0016491">
    <property type="term" value="F:oxidoreductase activity"/>
    <property type="evidence" value="ECO:0007669"/>
    <property type="project" value="UniProtKB-KW"/>
</dbReference>
<dbReference type="InterPro" id="IPR036291">
    <property type="entry name" value="NAD(P)-bd_dom_sf"/>
</dbReference>
<keyword evidence="5" id="KW-1185">Reference proteome</keyword>
<dbReference type="InParanoid" id="J0DBB1"/>
<keyword evidence="2" id="KW-0560">Oxidoreductase</keyword>
<dbReference type="OMA" id="MPNVWGC"/>
<dbReference type="EMBL" id="JH687833">
    <property type="protein sequence ID" value="EJD37896.1"/>
    <property type="molecule type" value="Genomic_DNA"/>
</dbReference>
<dbReference type="AlphaFoldDB" id="J0DBB1"/>
<dbReference type="Pfam" id="PF05368">
    <property type="entry name" value="NmrA"/>
    <property type="match status" value="1"/>
</dbReference>
<dbReference type="PANTHER" id="PTHR47706">
    <property type="entry name" value="NMRA-LIKE FAMILY PROTEIN"/>
    <property type="match status" value="1"/>
</dbReference>
<evidence type="ECO:0000256" key="2">
    <source>
        <dbReference type="ARBA" id="ARBA00023002"/>
    </source>
</evidence>
<accession>J0DBB1</accession>
<evidence type="ECO:0000256" key="1">
    <source>
        <dbReference type="ARBA" id="ARBA00022857"/>
    </source>
</evidence>
<protein>
    <submittedName>
        <fullName evidence="4">Putative oxidoreductase CipA</fullName>
    </submittedName>
</protein>
<dbReference type="InterPro" id="IPR051609">
    <property type="entry name" value="NmrA/Isoflavone_reductase-like"/>
</dbReference>
<evidence type="ECO:0000313" key="5">
    <source>
        <dbReference type="Proteomes" id="UP000006514"/>
    </source>
</evidence>
<reference evidence="5" key="1">
    <citation type="journal article" date="2012" name="Science">
        <title>The Paleozoic origin of enzymatic lignin decomposition reconstructed from 31 fungal genomes.</title>
        <authorList>
            <person name="Floudas D."/>
            <person name="Binder M."/>
            <person name="Riley R."/>
            <person name="Barry K."/>
            <person name="Blanchette R.A."/>
            <person name="Henrissat B."/>
            <person name="Martinez A.T."/>
            <person name="Otillar R."/>
            <person name="Spatafora J.W."/>
            <person name="Yadav J.S."/>
            <person name="Aerts A."/>
            <person name="Benoit I."/>
            <person name="Boyd A."/>
            <person name="Carlson A."/>
            <person name="Copeland A."/>
            <person name="Coutinho P.M."/>
            <person name="de Vries R.P."/>
            <person name="Ferreira P."/>
            <person name="Findley K."/>
            <person name="Foster B."/>
            <person name="Gaskell J."/>
            <person name="Glotzer D."/>
            <person name="Gorecki P."/>
            <person name="Heitman J."/>
            <person name="Hesse C."/>
            <person name="Hori C."/>
            <person name="Igarashi K."/>
            <person name="Jurgens J.A."/>
            <person name="Kallen N."/>
            <person name="Kersten P."/>
            <person name="Kohler A."/>
            <person name="Kuees U."/>
            <person name="Kumar T.K.A."/>
            <person name="Kuo A."/>
            <person name="LaButti K."/>
            <person name="Larrondo L.F."/>
            <person name="Lindquist E."/>
            <person name="Ling A."/>
            <person name="Lombard V."/>
            <person name="Lucas S."/>
            <person name="Lundell T."/>
            <person name="Martin R."/>
            <person name="McLaughlin D.J."/>
            <person name="Morgenstern I."/>
            <person name="Morin E."/>
            <person name="Murat C."/>
            <person name="Nagy L.G."/>
            <person name="Nolan M."/>
            <person name="Ohm R.A."/>
            <person name="Patyshakuliyeva A."/>
            <person name="Rokas A."/>
            <person name="Ruiz-Duenas F.J."/>
            <person name="Sabat G."/>
            <person name="Salamov A."/>
            <person name="Samejima M."/>
            <person name="Schmutz J."/>
            <person name="Slot J.C."/>
            <person name="St John F."/>
            <person name="Stenlid J."/>
            <person name="Sun H."/>
            <person name="Sun S."/>
            <person name="Syed K."/>
            <person name="Tsang A."/>
            <person name="Wiebenga A."/>
            <person name="Young D."/>
            <person name="Pisabarro A."/>
            <person name="Eastwood D.C."/>
            <person name="Martin F."/>
            <person name="Cullen D."/>
            <person name="Grigoriev I.V."/>
            <person name="Hibbett D.S."/>
        </authorList>
    </citation>
    <scope>NUCLEOTIDE SEQUENCE [LARGE SCALE GENOMIC DNA]</scope>
    <source>
        <strain evidence="5">TFB10046</strain>
    </source>
</reference>
<dbReference type="Proteomes" id="UP000006514">
    <property type="component" value="Unassembled WGS sequence"/>
</dbReference>